<proteinExistence type="predicted"/>
<dbReference type="KEGG" id="maqe:RJ40_02605"/>
<dbReference type="RefSeq" id="WP_265581810.1">
    <property type="nucleotide sequence ID" value="NZ_CP036172.1"/>
</dbReference>
<gene>
    <name evidence="1" type="ORF">RJ40_02605</name>
</gene>
<protein>
    <submittedName>
        <fullName evidence="1">Uncharacterized protein</fullName>
    </submittedName>
</protein>
<dbReference type="AlphaFoldDB" id="A0A8A3S291"/>
<sequence>MKRVVLPLICLLCLLFLTGPASAAFVKIATPESVNAGQTLEVTGTTTGVNPGYTFNVVLYKIGGSKSEIDRQQVIVQDDGNFTVDFKTDGLKSGTYSTEVATKGEDIFGGSSKRVTIFNVVNRADDFTVTSPSTQEFDGTLNVAGKIKDYADGGVRLTVTGSGKKTVYGPTWITTTQGVFSEEVPIASGGRYVVEVMDNSSYLWQTDFMVTGGIVTGTPTPVPSDGQPAGAVYSAAAPASRDAPAYFAVETSGGEITIATSSGTDWVMEYIDTDGTKTVVNEQGASAPESVTFDADAGTVYVKVTPQLYTGEGTVTVTAENVRSVAADLSVAEKFGDAVPEPTTQSPLPLWPVCAALVLGAVLFTRRA</sequence>
<dbReference type="Gene3D" id="2.60.120.380">
    <property type="match status" value="1"/>
</dbReference>
<evidence type="ECO:0000313" key="2">
    <source>
        <dbReference type="Proteomes" id="UP001042704"/>
    </source>
</evidence>
<organism evidence="1 2">
    <name type="scientific">Methanofollis aquaemaris</name>
    <dbReference type="NCBI Taxonomy" id="126734"/>
    <lineage>
        <taxon>Archaea</taxon>
        <taxon>Methanobacteriati</taxon>
        <taxon>Methanobacteriota</taxon>
        <taxon>Stenosarchaea group</taxon>
        <taxon>Methanomicrobia</taxon>
        <taxon>Methanomicrobiales</taxon>
        <taxon>Methanomicrobiaceae</taxon>
        <taxon>Methanofollis</taxon>
    </lineage>
</organism>
<evidence type="ECO:0000313" key="1">
    <source>
        <dbReference type="EMBL" id="QSZ66467.1"/>
    </source>
</evidence>
<dbReference type="EMBL" id="CP036172">
    <property type="protein sequence ID" value="QSZ66467.1"/>
    <property type="molecule type" value="Genomic_DNA"/>
</dbReference>
<dbReference type="Proteomes" id="UP001042704">
    <property type="component" value="Chromosome"/>
</dbReference>
<reference evidence="1" key="2">
    <citation type="submission" date="2019-02" db="EMBL/GenBank/DDBJ databases">
        <authorList>
            <person name="Chen S.-C."/>
            <person name="Chien H.-H."/>
            <person name="Lai M.-C."/>
        </authorList>
    </citation>
    <scope>NUCLEOTIDE SEQUENCE</scope>
    <source>
        <strain evidence="1">N2F9704</strain>
    </source>
</reference>
<dbReference type="GeneID" id="76423218"/>
<keyword evidence="2" id="KW-1185">Reference proteome</keyword>
<reference evidence="1" key="1">
    <citation type="journal article" date="2001" name="Int. J. Syst. Evol. Microbiol.">
        <title>Methanofollis aquaemaris sp. nov., a methanogen isolated from an aquaculture fish pond.</title>
        <authorList>
            <person name="Lai M.C."/>
            <person name="Chen S.C."/>
        </authorList>
    </citation>
    <scope>NUCLEOTIDE SEQUENCE</scope>
    <source>
        <strain evidence="1">N2F9704</strain>
    </source>
</reference>
<name>A0A8A3S291_9EURY</name>
<accession>A0A8A3S291</accession>